<evidence type="ECO:0000313" key="22">
    <source>
        <dbReference type="EMBL" id="MFD2965485.1"/>
    </source>
</evidence>
<comment type="cofactor">
    <cofactor evidence="1">
        <name>Mn(2+)</name>
        <dbReference type="ChEBI" id="CHEBI:29035"/>
    </cofactor>
</comment>
<dbReference type="RefSeq" id="WP_377613439.1">
    <property type="nucleotide sequence ID" value="NZ_JBHUPA010000037.1"/>
</dbReference>
<dbReference type="CDD" id="cd07971">
    <property type="entry name" value="OBF_DNA_ligase_LigD"/>
    <property type="match status" value="1"/>
</dbReference>
<dbReference type="Gene3D" id="3.30.470.30">
    <property type="entry name" value="DNA ligase/mRNA capping enzyme"/>
    <property type="match status" value="1"/>
</dbReference>
<feature type="domain" description="ATP-dependent DNA ligase family profile" evidence="21">
    <location>
        <begin position="102"/>
        <end position="236"/>
    </location>
</feature>
<evidence type="ECO:0000313" key="23">
    <source>
        <dbReference type="Proteomes" id="UP001597560"/>
    </source>
</evidence>
<keyword evidence="12" id="KW-0067">ATP-binding</keyword>
<dbReference type="Gene3D" id="3.90.920.10">
    <property type="entry name" value="DNA primase, PRIM domain"/>
    <property type="match status" value="1"/>
</dbReference>
<dbReference type="InterPro" id="IPR012309">
    <property type="entry name" value="DNA_ligase_ATP-dep_C"/>
</dbReference>
<gene>
    <name evidence="22" type="primary">ligD</name>
    <name evidence="22" type="ORF">ACFS6J_27045</name>
</gene>
<dbReference type="PROSITE" id="PS50160">
    <property type="entry name" value="DNA_LIGASE_A3"/>
    <property type="match status" value="1"/>
</dbReference>
<keyword evidence="18" id="KW-0511">Multifunctional enzyme</keyword>
<evidence type="ECO:0000256" key="12">
    <source>
        <dbReference type="ARBA" id="ARBA00022840"/>
    </source>
</evidence>
<dbReference type="GO" id="GO:0003910">
    <property type="term" value="F:DNA ligase (ATP) activity"/>
    <property type="evidence" value="ECO:0007669"/>
    <property type="project" value="UniProtKB-EC"/>
</dbReference>
<evidence type="ECO:0000256" key="14">
    <source>
        <dbReference type="ARBA" id="ARBA00023125"/>
    </source>
</evidence>
<dbReference type="NCBIfam" id="TIGR02779">
    <property type="entry name" value="NHEJ_ligase_lig"/>
    <property type="match status" value="1"/>
</dbReference>
<evidence type="ECO:0000256" key="19">
    <source>
        <dbReference type="ARBA" id="ARBA00029943"/>
    </source>
</evidence>
<evidence type="ECO:0000256" key="3">
    <source>
        <dbReference type="ARBA" id="ARBA00022598"/>
    </source>
</evidence>
<evidence type="ECO:0000256" key="13">
    <source>
        <dbReference type="ARBA" id="ARBA00022932"/>
    </source>
</evidence>
<dbReference type="InterPro" id="IPR014143">
    <property type="entry name" value="NHEJ_ligase_prk"/>
</dbReference>
<evidence type="ECO:0000256" key="1">
    <source>
        <dbReference type="ARBA" id="ARBA00001936"/>
    </source>
</evidence>
<dbReference type="CDD" id="cd07906">
    <property type="entry name" value="Adenylation_DNA_ligase_LigD_LigC"/>
    <property type="match status" value="1"/>
</dbReference>
<evidence type="ECO:0000256" key="20">
    <source>
        <dbReference type="ARBA" id="ARBA00034003"/>
    </source>
</evidence>
<keyword evidence="16" id="KW-0234">DNA repair</keyword>
<evidence type="ECO:0000256" key="6">
    <source>
        <dbReference type="ARBA" id="ARBA00022722"/>
    </source>
</evidence>
<keyword evidence="4" id="KW-0808">Transferase</keyword>
<protein>
    <recommendedName>
        <fullName evidence="2">DNA ligase (ATP)</fullName>
        <ecNumber evidence="2">6.5.1.1</ecNumber>
    </recommendedName>
    <alternativeName>
        <fullName evidence="19">NHEJ DNA polymerase</fullName>
    </alternativeName>
</protein>
<comment type="catalytic activity">
    <reaction evidence="20">
        <text>ATP + (deoxyribonucleotide)n-3'-hydroxyl + 5'-phospho-(deoxyribonucleotide)m = (deoxyribonucleotide)n+m + AMP + diphosphate.</text>
        <dbReference type="EC" id="6.5.1.1"/>
    </reaction>
</comment>
<dbReference type="Pfam" id="PF21686">
    <property type="entry name" value="LigD_Prim-Pol"/>
    <property type="match status" value="1"/>
</dbReference>
<keyword evidence="15" id="KW-0233">DNA recombination</keyword>
<keyword evidence="8" id="KW-0547">Nucleotide-binding</keyword>
<keyword evidence="9" id="KW-0227">DNA damage</keyword>
<reference evidence="23" key="1">
    <citation type="journal article" date="2019" name="Int. J. Syst. Evol. Microbiol.">
        <title>The Global Catalogue of Microorganisms (GCM) 10K type strain sequencing project: providing services to taxonomists for standard genome sequencing and annotation.</title>
        <authorList>
            <consortium name="The Broad Institute Genomics Platform"/>
            <consortium name="The Broad Institute Genome Sequencing Center for Infectious Disease"/>
            <person name="Wu L."/>
            <person name="Ma J."/>
        </authorList>
    </citation>
    <scope>NUCLEOTIDE SEQUENCE [LARGE SCALE GENOMIC DNA]</scope>
    <source>
        <strain evidence="23">KCTC 23098</strain>
    </source>
</reference>
<evidence type="ECO:0000256" key="16">
    <source>
        <dbReference type="ARBA" id="ARBA00023204"/>
    </source>
</evidence>
<keyword evidence="23" id="KW-1185">Reference proteome</keyword>
<dbReference type="PANTHER" id="PTHR42705">
    <property type="entry name" value="BIFUNCTIONAL NON-HOMOLOGOUS END JOINING PROTEIN LIGD"/>
    <property type="match status" value="1"/>
</dbReference>
<dbReference type="EMBL" id="JBHUPA010000037">
    <property type="protein sequence ID" value="MFD2965485.1"/>
    <property type="molecule type" value="Genomic_DNA"/>
</dbReference>
<sequence>MADQRSKRKLPERIRPMLCTLVKEPVDSDAYLYEIKWDGYRIISFVEDGTVRMDSRGGLNYTSRYPLIEKALRKLKHNVIIDGEVVIFNDDGKPDFDAIQLYNGKSTPISYCVFDLLWLDGEDLRHYPLIERKELLKKLISGHEVLRFSESFEDGRALYREVLNMNLEGIVAKRKDSEYLEGDRSYNWLKIPTRKRQEFVIGGWAESDKSRSFKHLLFGAYEKGKFRWIGRSGGGYKQKDMPGILKKLKELEIDESPFTNQVLDTKGAKTHWVKPLLVANFEFATWTKSGRIRKPATFLGFRYDKRPDQVVREVPESAASVEVIAEKVETLPTDGKGSLPDGKKVYLNESSNWQRVDESMEGREVSDFPMKHCTVKLHDIGRELWKGVAKGDLVLYYNRIAPYILPYLKDRPQSLNLKLTHAGGPTTFIKDMENRQPDCAAIFTDERRVKKKGKRDRIDYLVCNNLETLLYMVDWGCVDINPWASRVQKPDEPDYIWLDLDPTVSGRKTEDKGFEMAVEVTLAVKEVLDSHSLKGYVKTSGKTGMHIYIPCKGFTFTQSRAIANALADEVHALVPDSSTRSETIDHRKGKVYIDANQNDYADTLAAPYSVRPYHLPIVSTPLDWKEVKRGLDRYAFTMETIPERLKKKGDLFKGLTALKIINSNRIKLQWLLSS</sequence>
<dbReference type="InterPro" id="IPR052171">
    <property type="entry name" value="NHEJ_LigD"/>
</dbReference>
<dbReference type="InterPro" id="IPR014145">
    <property type="entry name" value="LigD_pol_dom"/>
</dbReference>
<keyword evidence="11" id="KW-0269">Exonuclease</keyword>
<dbReference type="SUPFAM" id="SSF50249">
    <property type="entry name" value="Nucleic acid-binding proteins"/>
    <property type="match status" value="1"/>
</dbReference>
<organism evidence="22 23">
    <name type="scientific">Olivibacter jilunii</name>
    <dbReference type="NCBI Taxonomy" id="985016"/>
    <lineage>
        <taxon>Bacteria</taxon>
        <taxon>Pseudomonadati</taxon>
        <taxon>Bacteroidota</taxon>
        <taxon>Sphingobacteriia</taxon>
        <taxon>Sphingobacteriales</taxon>
        <taxon>Sphingobacteriaceae</taxon>
        <taxon>Olivibacter</taxon>
    </lineage>
</organism>
<proteinExistence type="predicted"/>
<evidence type="ECO:0000256" key="18">
    <source>
        <dbReference type="ARBA" id="ARBA00023268"/>
    </source>
</evidence>
<keyword evidence="10" id="KW-0378">Hydrolase</keyword>
<dbReference type="Pfam" id="PF04679">
    <property type="entry name" value="DNA_ligase_A_C"/>
    <property type="match status" value="1"/>
</dbReference>
<keyword evidence="7" id="KW-0479">Metal-binding</keyword>
<dbReference type="EC" id="6.5.1.1" evidence="2"/>
<dbReference type="InterPro" id="IPR012340">
    <property type="entry name" value="NA-bd_OB-fold"/>
</dbReference>
<evidence type="ECO:0000256" key="4">
    <source>
        <dbReference type="ARBA" id="ARBA00022679"/>
    </source>
</evidence>
<evidence type="ECO:0000256" key="15">
    <source>
        <dbReference type="ARBA" id="ARBA00023172"/>
    </source>
</evidence>
<dbReference type="InterPro" id="IPR012310">
    <property type="entry name" value="DNA_ligase_ATP-dep_cent"/>
</dbReference>
<keyword evidence="3 22" id="KW-0436">Ligase</keyword>
<keyword evidence="17" id="KW-0464">Manganese</keyword>
<evidence type="ECO:0000256" key="5">
    <source>
        <dbReference type="ARBA" id="ARBA00022695"/>
    </source>
</evidence>
<evidence type="ECO:0000259" key="21">
    <source>
        <dbReference type="PROSITE" id="PS50160"/>
    </source>
</evidence>
<dbReference type="Gene3D" id="2.40.50.140">
    <property type="entry name" value="Nucleic acid-binding proteins"/>
    <property type="match status" value="1"/>
</dbReference>
<evidence type="ECO:0000256" key="11">
    <source>
        <dbReference type="ARBA" id="ARBA00022839"/>
    </source>
</evidence>
<dbReference type="SUPFAM" id="SSF56091">
    <property type="entry name" value="DNA ligase/mRNA capping enzyme, catalytic domain"/>
    <property type="match status" value="1"/>
</dbReference>
<keyword evidence="14" id="KW-0238">DNA-binding</keyword>
<keyword evidence="5" id="KW-0548">Nucleotidyltransferase</keyword>
<dbReference type="NCBIfam" id="TIGR02776">
    <property type="entry name" value="NHEJ_ligase_prk"/>
    <property type="match status" value="1"/>
</dbReference>
<keyword evidence="13" id="KW-0239">DNA-directed DNA polymerase</keyword>
<evidence type="ECO:0000256" key="8">
    <source>
        <dbReference type="ARBA" id="ARBA00022741"/>
    </source>
</evidence>
<dbReference type="PANTHER" id="PTHR42705:SF2">
    <property type="entry name" value="BIFUNCTIONAL NON-HOMOLOGOUS END JOINING PROTEIN LIGD"/>
    <property type="match status" value="1"/>
</dbReference>
<evidence type="ECO:0000256" key="17">
    <source>
        <dbReference type="ARBA" id="ARBA00023211"/>
    </source>
</evidence>
<evidence type="ECO:0000256" key="10">
    <source>
        <dbReference type="ARBA" id="ARBA00022801"/>
    </source>
</evidence>
<dbReference type="Gene3D" id="3.30.1490.70">
    <property type="match status" value="1"/>
</dbReference>
<comment type="caution">
    <text evidence="22">The sequence shown here is derived from an EMBL/GenBank/DDBJ whole genome shotgun (WGS) entry which is preliminary data.</text>
</comment>
<evidence type="ECO:0000256" key="2">
    <source>
        <dbReference type="ARBA" id="ARBA00012727"/>
    </source>
</evidence>
<dbReference type="Pfam" id="PF01068">
    <property type="entry name" value="DNA_ligase_A_M"/>
    <property type="match status" value="1"/>
</dbReference>
<name>A0ABW6BCC7_9SPHI</name>
<keyword evidence="6" id="KW-0540">Nuclease</keyword>
<evidence type="ECO:0000256" key="9">
    <source>
        <dbReference type="ARBA" id="ARBA00022763"/>
    </source>
</evidence>
<dbReference type="Proteomes" id="UP001597560">
    <property type="component" value="Unassembled WGS sequence"/>
</dbReference>
<accession>A0ABW6BCC7</accession>
<evidence type="ECO:0000256" key="7">
    <source>
        <dbReference type="ARBA" id="ARBA00022723"/>
    </source>
</evidence>
<dbReference type="InterPro" id="IPR014146">
    <property type="entry name" value="LigD_ligase_dom"/>
</dbReference>